<dbReference type="SUPFAM" id="SSF46955">
    <property type="entry name" value="Putative DNA-binding domain"/>
    <property type="match status" value="1"/>
</dbReference>
<evidence type="ECO:0000259" key="3">
    <source>
        <dbReference type="PROSITE" id="PS50937"/>
    </source>
</evidence>
<dbReference type="PANTHER" id="PTHR30204:SF58">
    <property type="entry name" value="HTH-TYPE TRANSCRIPTIONAL REGULATOR YFMP"/>
    <property type="match status" value="1"/>
</dbReference>
<dbReference type="PANTHER" id="PTHR30204">
    <property type="entry name" value="REDOX-CYCLING DRUG-SENSING TRANSCRIPTIONAL ACTIVATOR SOXR"/>
    <property type="match status" value="1"/>
</dbReference>
<dbReference type="PROSITE" id="PS00552">
    <property type="entry name" value="HTH_MERR_1"/>
    <property type="match status" value="1"/>
</dbReference>
<dbReference type="RefSeq" id="WP_189047080.1">
    <property type="nucleotide sequence ID" value="NZ_BMJQ01000007.1"/>
</dbReference>
<reference evidence="4" key="1">
    <citation type="journal article" date="2014" name="Int. J. Syst. Evol. Microbiol.">
        <title>Complete genome sequence of Corynebacterium casei LMG S-19264T (=DSM 44701T), isolated from a smear-ripened cheese.</title>
        <authorList>
            <consortium name="US DOE Joint Genome Institute (JGI-PGF)"/>
            <person name="Walter F."/>
            <person name="Albersmeier A."/>
            <person name="Kalinowski J."/>
            <person name="Ruckert C."/>
        </authorList>
    </citation>
    <scope>NUCLEOTIDE SEQUENCE</scope>
    <source>
        <strain evidence="4">CGMCC 1.15725</strain>
    </source>
</reference>
<organism evidence="4 5">
    <name type="scientific">Aliidongia dinghuensis</name>
    <dbReference type="NCBI Taxonomy" id="1867774"/>
    <lineage>
        <taxon>Bacteria</taxon>
        <taxon>Pseudomonadati</taxon>
        <taxon>Pseudomonadota</taxon>
        <taxon>Alphaproteobacteria</taxon>
        <taxon>Rhodospirillales</taxon>
        <taxon>Dongiaceae</taxon>
        <taxon>Aliidongia</taxon>
    </lineage>
</organism>
<reference evidence="4" key="2">
    <citation type="submission" date="2020-09" db="EMBL/GenBank/DDBJ databases">
        <authorList>
            <person name="Sun Q."/>
            <person name="Zhou Y."/>
        </authorList>
    </citation>
    <scope>NUCLEOTIDE SEQUENCE</scope>
    <source>
        <strain evidence="4">CGMCC 1.15725</strain>
    </source>
</reference>
<dbReference type="GO" id="GO:0003700">
    <property type="term" value="F:DNA-binding transcription factor activity"/>
    <property type="evidence" value="ECO:0007669"/>
    <property type="project" value="InterPro"/>
</dbReference>
<keyword evidence="2" id="KW-0175">Coiled coil</keyword>
<feature type="domain" description="HTH merR-type" evidence="3">
    <location>
        <begin position="24"/>
        <end position="91"/>
    </location>
</feature>
<evidence type="ECO:0000313" key="5">
    <source>
        <dbReference type="Proteomes" id="UP000646365"/>
    </source>
</evidence>
<dbReference type="EMBL" id="BMJQ01000007">
    <property type="protein sequence ID" value="GGF21806.1"/>
    <property type="molecule type" value="Genomic_DNA"/>
</dbReference>
<proteinExistence type="predicted"/>
<dbReference type="AlphaFoldDB" id="A0A8J3E5H6"/>
<evidence type="ECO:0000256" key="2">
    <source>
        <dbReference type="SAM" id="Coils"/>
    </source>
</evidence>
<dbReference type="SMART" id="SM00422">
    <property type="entry name" value="HTH_MERR"/>
    <property type="match status" value="1"/>
</dbReference>
<dbReference type="InterPro" id="IPR009061">
    <property type="entry name" value="DNA-bd_dom_put_sf"/>
</dbReference>
<dbReference type="Pfam" id="PF13411">
    <property type="entry name" value="MerR_1"/>
    <property type="match status" value="1"/>
</dbReference>
<keyword evidence="1" id="KW-0238">DNA-binding</keyword>
<dbReference type="InterPro" id="IPR000551">
    <property type="entry name" value="MerR-type_HTH_dom"/>
</dbReference>
<accession>A0A8J3E5H6</accession>
<gene>
    <name evidence="4" type="ORF">GCM10011611_29860</name>
</gene>
<sequence>MGTNEHGDLTTAPPNEAERSHQAVYSIGDLAAELGVSSRAIRFYEDQGMLSPRRVGGNRVYTPSDFARLKLILRGKRLGFSLSDIRELLDLYYVDHDHLEQMHQTLAKSRARITELELQLSELQTTLHELRELESLLVNTINQRTAAAAKRRTGNAEELPTS</sequence>
<dbReference type="GO" id="GO:0003677">
    <property type="term" value="F:DNA binding"/>
    <property type="evidence" value="ECO:0007669"/>
    <property type="project" value="UniProtKB-KW"/>
</dbReference>
<evidence type="ECO:0000256" key="1">
    <source>
        <dbReference type="ARBA" id="ARBA00023125"/>
    </source>
</evidence>
<dbReference type="CDD" id="cd04776">
    <property type="entry name" value="HTH_GnyR"/>
    <property type="match status" value="1"/>
</dbReference>
<keyword evidence="5" id="KW-1185">Reference proteome</keyword>
<name>A0A8J3E5H6_9PROT</name>
<dbReference type="Gene3D" id="1.10.1660.10">
    <property type="match status" value="1"/>
</dbReference>
<protein>
    <recommendedName>
        <fullName evidence="3">HTH merR-type domain-containing protein</fullName>
    </recommendedName>
</protein>
<comment type="caution">
    <text evidence="4">The sequence shown here is derived from an EMBL/GenBank/DDBJ whole genome shotgun (WGS) entry which is preliminary data.</text>
</comment>
<dbReference type="InterPro" id="IPR047057">
    <property type="entry name" value="MerR_fam"/>
</dbReference>
<dbReference type="PROSITE" id="PS50937">
    <property type="entry name" value="HTH_MERR_2"/>
    <property type="match status" value="1"/>
</dbReference>
<dbReference type="Proteomes" id="UP000646365">
    <property type="component" value="Unassembled WGS sequence"/>
</dbReference>
<feature type="coiled-coil region" evidence="2">
    <location>
        <begin position="99"/>
        <end position="133"/>
    </location>
</feature>
<evidence type="ECO:0000313" key="4">
    <source>
        <dbReference type="EMBL" id="GGF21806.1"/>
    </source>
</evidence>